<dbReference type="PANTHER" id="PTHR11505">
    <property type="entry name" value="L1 TRANSPOSABLE ELEMENT-RELATED"/>
    <property type="match status" value="1"/>
</dbReference>
<sequence>MVPKIIQNFGDKGEGARLTRAGKDSGDAAPAGRRPASGATKLCGKNTCGTAKNGKNATGVSPQDSMGKDKSQPVITCFLTGGTQERETRAESRRARITTKRLQDVVHKVAKSCTEIKEKLNIMEDRTTAVEVDVEALKEQLESHGGQLTDIMWILEDQENRQRRNNLCFFGIEEGVEGNDVRVYMIKTLRGAAPELINWDWEIEIQRAHRFPRVRCEGGRKVESKYPTAILFFWQSFVKAGHL</sequence>
<dbReference type="EMBL" id="JANPWB010000013">
    <property type="protein sequence ID" value="KAJ1110035.1"/>
    <property type="molecule type" value="Genomic_DNA"/>
</dbReference>
<feature type="region of interest" description="Disordered" evidence="1">
    <location>
        <begin position="1"/>
        <end position="72"/>
    </location>
</feature>
<organism evidence="2 3">
    <name type="scientific">Pleurodeles waltl</name>
    <name type="common">Iberian ribbed newt</name>
    <dbReference type="NCBI Taxonomy" id="8319"/>
    <lineage>
        <taxon>Eukaryota</taxon>
        <taxon>Metazoa</taxon>
        <taxon>Chordata</taxon>
        <taxon>Craniata</taxon>
        <taxon>Vertebrata</taxon>
        <taxon>Euteleostomi</taxon>
        <taxon>Amphibia</taxon>
        <taxon>Batrachia</taxon>
        <taxon>Caudata</taxon>
        <taxon>Salamandroidea</taxon>
        <taxon>Salamandridae</taxon>
        <taxon>Pleurodelinae</taxon>
        <taxon>Pleurodeles</taxon>
    </lineage>
</organism>
<dbReference type="Proteomes" id="UP001066276">
    <property type="component" value="Chromosome 9"/>
</dbReference>
<evidence type="ECO:0000313" key="2">
    <source>
        <dbReference type="EMBL" id="KAJ1110035.1"/>
    </source>
</evidence>
<proteinExistence type="predicted"/>
<dbReference type="InterPro" id="IPR004244">
    <property type="entry name" value="Transposase_22"/>
</dbReference>
<feature type="compositionally biased region" description="Low complexity" evidence="1">
    <location>
        <begin position="27"/>
        <end position="39"/>
    </location>
</feature>
<reference evidence="2" key="1">
    <citation type="journal article" date="2022" name="bioRxiv">
        <title>Sequencing and chromosome-scale assembly of the giantPleurodeles waltlgenome.</title>
        <authorList>
            <person name="Brown T."/>
            <person name="Elewa A."/>
            <person name="Iarovenko S."/>
            <person name="Subramanian E."/>
            <person name="Araus A.J."/>
            <person name="Petzold A."/>
            <person name="Susuki M."/>
            <person name="Suzuki K.-i.T."/>
            <person name="Hayashi T."/>
            <person name="Toyoda A."/>
            <person name="Oliveira C."/>
            <person name="Osipova E."/>
            <person name="Leigh N.D."/>
            <person name="Simon A."/>
            <person name="Yun M.H."/>
        </authorList>
    </citation>
    <scope>NUCLEOTIDE SEQUENCE</scope>
    <source>
        <strain evidence="2">20211129_DDA</strain>
        <tissue evidence="2">Liver</tissue>
    </source>
</reference>
<gene>
    <name evidence="2" type="ORF">NDU88_007390</name>
</gene>
<feature type="compositionally biased region" description="Basic and acidic residues" evidence="1">
    <location>
        <begin position="11"/>
        <end position="26"/>
    </location>
</feature>
<dbReference type="Gene3D" id="3.30.70.1820">
    <property type="entry name" value="L1 transposable element, RRM domain"/>
    <property type="match status" value="1"/>
</dbReference>
<protein>
    <submittedName>
        <fullName evidence="2">Uncharacterized protein</fullName>
    </submittedName>
</protein>
<feature type="compositionally biased region" description="Polar residues" evidence="1">
    <location>
        <begin position="47"/>
        <end position="64"/>
    </location>
</feature>
<evidence type="ECO:0000256" key="1">
    <source>
        <dbReference type="SAM" id="MobiDB-lite"/>
    </source>
</evidence>
<accession>A0AAV7N577</accession>
<keyword evidence="3" id="KW-1185">Reference proteome</keyword>
<evidence type="ECO:0000313" key="3">
    <source>
        <dbReference type="Proteomes" id="UP001066276"/>
    </source>
</evidence>
<dbReference type="AlphaFoldDB" id="A0AAV7N577"/>
<comment type="caution">
    <text evidence="2">The sequence shown here is derived from an EMBL/GenBank/DDBJ whole genome shotgun (WGS) entry which is preliminary data.</text>
</comment>
<name>A0AAV7N577_PLEWA</name>